<proteinExistence type="predicted"/>
<organism evidence="1 2">
    <name type="scientific">Dorcoceras hygrometricum</name>
    <dbReference type="NCBI Taxonomy" id="472368"/>
    <lineage>
        <taxon>Eukaryota</taxon>
        <taxon>Viridiplantae</taxon>
        <taxon>Streptophyta</taxon>
        <taxon>Embryophyta</taxon>
        <taxon>Tracheophyta</taxon>
        <taxon>Spermatophyta</taxon>
        <taxon>Magnoliopsida</taxon>
        <taxon>eudicotyledons</taxon>
        <taxon>Gunneridae</taxon>
        <taxon>Pentapetalae</taxon>
        <taxon>asterids</taxon>
        <taxon>lamiids</taxon>
        <taxon>Lamiales</taxon>
        <taxon>Gesneriaceae</taxon>
        <taxon>Didymocarpoideae</taxon>
        <taxon>Trichosporeae</taxon>
        <taxon>Loxocarpinae</taxon>
        <taxon>Dorcoceras</taxon>
    </lineage>
</organism>
<sequence>MRIRPPEFETSICDAKYHVSLNRKTEIFGVSNLRPPRATAPTCMRERARSRAIGLRTRCARPPTRGRYSTCDCRTSPAKVCVRLARSCVLLDAEESRAGRASCRCSMRDGGRSLPLHVAPRRATMAGRRGAAGRRWKLAGRATAARDLRTVLRRLGAASRTLSPFVLLVAADGRPPLRRVSGAVATAGLISSRVWFGPVPGSP</sequence>
<name>A0A2Z7CE83_9LAMI</name>
<dbReference type="EMBL" id="KQ996347">
    <property type="protein sequence ID" value="KZV45371.1"/>
    <property type="molecule type" value="Genomic_DNA"/>
</dbReference>
<dbReference type="AlphaFoldDB" id="A0A2Z7CE83"/>
<dbReference type="Proteomes" id="UP000250235">
    <property type="component" value="Unassembled WGS sequence"/>
</dbReference>
<evidence type="ECO:0000313" key="1">
    <source>
        <dbReference type="EMBL" id="KZV45371.1"/>
    </source>
</evidence>
<reference evidence="1 2" key="1">
    <citation type="journal article" date="2015" name="Proc. Natl. Acad. Sci. U.S.A.">
        <title>The resurrection genome of Boea hygrometrica: A blueprint for survival of dehydration.</title>
        <authorList>
            <person name="Xiao L."/>
            <person name="Yang G."/>
            <person name="Zhang L."/>
            <person name="Yang X."/>
            <person name="Zhao S."/>
            <person name="Ji Z."/>
            <person name="Zhou Q."/>
            <person name="Hu M."/>
            <person name="Wang Y."/>
            <person name="Chen M."/>
            <person name="Xu Y."/>
            <person name="Jin H."/>
            <person name="Xiao X."/>
            <person name="Hu G."/>
            <person name="Bao F."/>
            <person name="Hu Y."/>
            <person name="Wan P."/>
            <person name="Li L."/>
            <person name="Deng X."/>
            <person name="Kuang T."/>
            <person name="Xiang C."/>
            <person name="Zhu J.K."/>
            <person name="Oliver M.J."/>
            <person name="He Y."/>
        </authorList>
    </citation>
    <scope>NUCLEOTIDE SEQUENCE [LARGE SCALE GENOMIC DNA]</scope>
    <source>
        <strain evidence="2">cv. XS01</strain>
    </source>
</reference>
<keyword evidence="2" id="KW-1185">Reference proteome</keyword>
<accession>A0A2Z7CE83</accession>
<protein>
    <submittedName>
        <fullName evidence="1">Uncharacterized protein</fullName>
    </submittedName>
</protein>
<gene>
    <name evidence="1" type="ORF">F511_18329</name>
</gene>
<evidence type="ECO:0000313" key="2">
    <source>
        <dbReference type="Proteomes" id="UP000250235"/>
    </source>
</evidence>